<sequence length="116" mass="12355">MGSSSSSSSSSLNLQPVAMTERDKSRYTEGSQPTSRTVWTDGQSAWAAAMTPAHAHGVGYASYGRMTILVVHSHCIRYPNPTQEAGNALVIPLRLRETMGGVAHLLSAGSHAHLHL</sequence>
<dbReference type="AlphaFoldDB" id="A0A4C1XIQ5"/>
<dbReference type="Proteomes" id="UP000299102">
    <property type="component" value="Unassembled WGS sequence"/>
</dbReference>
<feature type="compositionally biased region" description="Low complexity" evidence="1">
    <location>
        <begin position="1"/>
        <end position="11"/>
    </location>
</feature>
<organism evidence="2 3">
    <name type="scientific">Eumeta variegata</name>
    <name type="common">Bagworm moth</name>
    <name type="synonym">Eumeta japonica</name>
    <dbReference type="NCBI Taxonomy" id="151549"/>
    <lineage>
        <taxon>Eukaryota</taxon>
        <taxon>Metazoa</taxon>
        <taxon>Ecdysozoa</taxon>
        <taxon>Arthropoda</taxon>
        <taxon>Hexapoda</taxon>
        <taxon>Insecta</taxon>
        <taxon>Pterygota</taxon>
        <taxon>Neoptera</taxon>
        <taxon>Endopterygota</taxon>
        <taxon>Lepidoptera</taxon>
        <taxon>Glossata</taxon>
        <taxon>Ditrysia</taxon>
        <taxon>Tineoidea</taxon>
        <taxon>Psychidae</taxon>
        <taxon>Oiketicinae</taxon>
        <taxon>Eumeta</taxon>
    </lineage>
</organism>
<dbReference type="EMBL" id="BGZK01000831">
    <property type="protein sequence ID" value="GBP62075.1"/>
    <property type="molecule type" value="Genomic_DNA"/>
</dbReference>
<comment type="caution">
    <text evidence="2">The sequence shown here is derived from an EMBL/GenBank/DDBJ whole genome shotgun (WGS) entry which is preliminary data.</text>
</comment>
<reference evidence="2 3" key="1">
    <citation type="journal article" date="2019" name="Commun. Biol.">
        <title>The bagworm genome reveals a unique fibroin gene that provides high tensile strength.</title>
        <authorList>
            <person name="Kono N."/>
            <person name="Nakamura H."/>
            <person name="Ohtoshi R."/>
            <person name="Tomita M."/>
            <person name="Numata K."/>
            <person name="Arakawa K."/>
        </authorList>
    </citation>
    <scope>NUCLEOTIDE SEQUENCE [LARGE SCALE GENOMIC DNA]</scope>
</reference>
<gene>
    <name evidence="2" type="ORF">EVAR_53853_1</name>
</gene>
<accession>A0A4C1XIQ5</accession>
<feature type="region of interest" description="Disordered" evidence="1">
    <location>
        <begin position="1"/>
        <end position="36"/>
    </location>
</feature>
<keyword evidence="3" id="KW-1185">Reference proteome</keyword>
<evidence type="ECO:0000313" key="2">
    <source>
        <dbReference type="EMBL" id="GBP62075.1"/>
    </source>
</evidence>
<evidence type="ECO:0000256" key="1">
    <source>
        <dbReference type="SAM" id="MobiDB-lite"/>
    </source>
</evidence>
<evidence type="ECO:0000313" key="3">
    <source>
        <dbReference type="Proteomes" id="UP000299102"/>
    </source>
</evidence>
<protein>
    <submittedName>
        <fullName evidence="2">Uncharacterized protein</fullName>
    </submittedName>
</protein>
<proteinExistence type="predicted"/>
<name>A0A4C1XIQ5_EUMVA</name>